<name>A0A5K7XCH8_9BACT</name>
<evidence type="ECO:0000313" key="5">
    <source>
        <dbReference type="EMBL" id="BBO32023.1"/>
    </source>
</evidence>
<dbReference type="EC" id="3.1.3.18" evidence="4"/>
<evidence type="ECO:0000313" key="6">
    <source>
        <dbReference type="Proteomes" id="UP000326837"/>
    </source>
</evidence>
<dbReference type="Gene3D" id="1.10.150.240">
    <property type="entry name" value="Putative phosphatase, domain 2"/>
    <property type="match status" value="1"/>
</dbReference>
<dbReference type="PANTHER" id="PTHR43434">
    <property type="entry name" value="PHOSPHOGLYCOLATE PHOSPHATASE"/>
    <property type="match status" value="1"/>
</dbReference>
<dbReference type="GO" id="GO:0006281">
    <property type="term" value="P:DNA repair"/>
    <property type="evidence" value="ECO:0007669"/>
    <property type="project" value="TreeGrafter"/>
</dbReference>
<dbReference type="GO" id="GO:0005829">
    <property type="term" value="C:cytosol"/>
    <property type="evidence" value="ECO:0007669"/>
    <property type="project" value="TreeGrafter"/>
</dbReference>
<keyword evidence="6" id="KW-1185">Reference proteome</keyword>
<protein>
    <recommendedName>
        <fullName evidence="4">phosphoglycolate phosphatase</fullName>
        <ecNumber evidence="4">3.1.3.18</ecNumber>
    </recommendedName>
</protein>
<sequence>MYAILFDIDGTLVSTGGAGQLAFAETFAAEFGVDELSGKVPFAGRSDRAIASDLMRLHGVDPHDENWRRFRAGYLERLPSALKRKSGRVLPGVVALLEELAAAGHPLIGLLTGNIREGADHKLQHYGLAEHFSFGGFGDASPDRNGIAAAALAEAQRVANAEWQESRGLEVCELSGAMVIGDTVHDVTCARSIGAFAVAVPTGGATREELAAAKPDLLLEDLSDARPLLAEIERAMRS</sequence>
<evidence type="ECO:0000256" key="2">
    <source>
        <dbReference type="ARBA" id="ARBA00004818"/>
    </source>
</evidence>
<dbReference type="Pfam" id="PF12710">
    <property type="entry name" value="HAD"/>
    <property type="match status" value="1"/>
</dbReference>
<dbReference type="SFLD" id="SFLDG01129">
    <property type="entry name" value="C1.5:_HAD__Beta-PGM__Phosphata"/>
    <property type="match status" value="1"/>
</dbReference>
<evidence type="ECO:0000256" key="1">
    <source>
        <dbReference type="ARBA" id="ARBA00000830"/>
    </source>
</evidence>
<comment type="pathway">
    <text evidence="2">Organic acid metabolism; glycolate biosynthesis; glycolate from 2-phosphoglycolate: step 1/1.</text>
</comment>
<dbReference type="Gene3D" id="3.40.50.1000">
    <property type="entry name" value="HAD superfamily/HAD-like"/>
    <property type="match status" value="1"/>
</dbReference>
<dbReference type="AlphaFoldDB" id="A0A5K7XCH8"/>
<accession>A0A5K7XCH8</accession>
<dbReference type="SUPFAM" id="SSF56784">
    <property type="entry name" value="HAD-like"/>
    <property type="match status" value="1"/>
</dbReference>
<dbReference type="GO" id="GO:0008967">
    <property type="term" value="F:phosphoglycolate phosphatase activity"/>
    <property type="evidence" value="ECO:0007669"/>
    <property type="project" value="UniProtKB-EC"/>
</dbReference>
<dbReference type="KEGG" id="lpav:PLANPX_1635"/>
<dbReference type="RefSeq" id="WP_152098067.1">
    <property type="nucleotide sequence ID" value="NZ_AP021861.1"/>
</dbReference>
<dbReference type="Proteomes" id="UP000326837">
    <property type="component" value="Chromosome"/>
</dbReference>
<evidence type="ECO:0000256" key="4">
    <source>
        <dbReference type="ARBA" id="ARBA00013078"/>
    </source>
</evidence>
<reference evidence="6" key="1">
    <citation type="submission" date="2019-10" db="EMBL/GenBank/DDBJ databases">
        <title>Lacipirellula parvula gen. nov., sp. nov., representing a lineage of planctomycetes widespread in freshwater anoxic habitats, and description of the family Lacipirellulaceae.</title>
        <authorList>
            <person name="Dedysh S.N."/>
            <person name="Kulichevskaya I.S."/>
            <person name="Beletsky A.V."/>
            <person name="Rakitin A.L."/>
            <person name="Mardanov A.V."/>
            <person name="Ivanova A.A."/>
            <person name="Saltykova V.X."/>
            <person name="Rijpstra W.I.C."/>
            <person name="Sinninghe Damste J.S."/>
            <person name="Ravin N.V."/>
        </authorList>
    </citation>
    <scope>NUCLEOTIDE SEQUENCE [LARGE SCALE GENOMIC DNA]</scope>
    <source>
        <strain evidence="6">PX69</strain>
    </source>
</reference>
<dbReference type="InterPro" id="IPR023214">
    <property type="entry name" value="HAD_sf"/>
</dbReference>
<proteinExistence type="inferred from homology"/>
<comment type="similarity">
    <text evidence="3">Belongs to the HAD-like hydrolase superfamily. CbbY/CbbZ/Gph/YieH family.</text>
</comment>
<dbReference type="SFLD" id="SFLDS00003">
    <property type="entry name" value="Haloacid_Dehalogenase"/>
    <property type="match status" value="1"/>
</dbReference>
<gene>
    <name evidence="5" type="ORF">PLANPX_1635</name>
</gene>
<dbReference type="InterPro" id="IPR036412">
    <property type="entry name" value="HAD-like_sf"/>
</dbReference>
<dbReference type="InterPro" id="IPR050155">
    <property type="entry name" value="HAD-like_hydrolase_sf"/>
</dbReference>
<comment type="catalytic activity">
    <reaction evidence="1">
        <text>2-phosphoglycolate + H2O = glycolate + phosphate</text>
        <dbReference type="Rhea" id="RHEA:14369"/>
        <dbReference type="ChEBI" id="CHEBI:15377"/>
        <dbReference type="ChEBI" id="CHEBI:29805"/>
        <dbReference type="ChEBI" id="CHEBI:43474"/>
        <dbReference type="ChEBI" id="CHEBI:58033"/>
        <dbReference type="EC" id="3.1.3.18"/>
    </reaction>
</comment>
<dbReference type="EMBL" id="AP021861">
    <property type="protein sequence ID" value="BBO32023.1"/>
    <property type="molecule type" value="Genomic_DNA"/>
</dbReference>
<evidence type="ECO:0000256" key="3">
    <source>
        <dbReference type="ARBA" id="ARBA00006171"/>
    </source>
</evidence>
<dbReference type="InterPro" id="IPR023198">
    <property type="entry name" value="PGP-like_dom2"/>
</dbReference>
<organism evidence="5 6">
    <name type="scientific">Lacipirellula parvula</name>
    <dbReference type="NCBI Taxonomy" id="2650471"/>
    <lineage>
        <taxon>Bacteria</taxon>
        <taxon>Pseudomonadati</taxon>
        <taxon>Planctomycetota</taxon>
        <taxon>Planctomycetia</taxon>
        <taxon>Pirellulales</taxon>
        <taxon>Lacipirellulaceae</taxon>
        <taxon>Lacipirellula</taxon>
    </lineage>
</organism>
<dbReference type="PANTHER" id="PTHR43434:SF1">
    <property type="entry name" value="PHOSPHOGLYCOLATE PHOSPHATASE"/>
    <property type="match status" value="1"/>
</dbReference>